<sequence length="104" mass="11339">MTPKNDDIFSLREIAIERKAARENLRDNIAETKDRVKPKNLMREAKDNALNKAQDAGMTAVETVKSNPGITASVIAAAALVTLRKPLTRLIAGRSASQTPDPKE</sequence>
<proteinExistence type="predicted"/>
<organism evidence="1 2">
    <name type="scientific">Parasphingorhabdus marina DSM 22363</name>
    <dbReference type="NCBI Taxonomy" id="1123272"/>
    <lineage>
        <taxon>Bacteria</taxon>
        <taxon>Pseudomonadati</taxon>
        <taxon>Pseudomonadota</taxon>
        <taxon>Alphaproteobacteria</taxon>
        <taxon>Sphingomonadales</taxon>
        <taxon>Sphingomonadaceae</taxon>
        <taxon>Parasphingorhabdus</taxon>
    </lineage>
</organism>
<reference evidence="2" key="1">
    <citation type="submission" date="2016-11" db="EMBL/GenBank/DDBJ databases">
        <authorList>
            <person name="Varghese N."/>
            <person name="Submissions S."/>
        </authorList>
    </citation>
    <scope>NUCLEOTIDE SEQUENCE [LARGE SCALE GENOMIC DNA]</scope>
    <source>
        <strain evidence="2">DSM 22363</strain>
    </source>
</reference>
<accession>A0A1N6FUG4</accession>
<dbReference type="AlphaFoldDB" id="A0A1N6FUG4"/>
<protein>
    <recommendedName>
        <fullName evidence="3">DUF3618 domain-containing protein</fullName>
    </recommendedName>
</protein>
<name>A0A1N6FUG4_9SPHN</name>
<dbReference type="RefSeq" id="WP_074205562.1">
    <property type="nucleotide sequence ID" value="NZ_FSQW01000002.1"/>
</dbReference>
<dbReference type="EMBL" id="FSQW01000002">
    <property type="protein sequence ID" value="SIN98860.1"/>
    <property type="molecule type" value="Genomic_DNA"/>
</dbReference>
<evidence type="ECO:0000313" key="2">
    <source>
        <dbReference type="Proteomes" id="UP000185192"/>
    </source>
</evidence>
<dbReference type="Proteomes" id="UP000185192">
    <property type="component" value="Unassembled WGS sequence"/>
</dbReference>
<dbReference type="STRING" id="1123272.SAMN02745824_2549"/>
<keyword evidence="2" id="KW-1185">Reference proteome</keyword>
<gene>
    <name evidence="1" type="ORF">SAMN02745824_2549</name>
</gene>
<dbReference type="OrthoDB" id="7595760at2"/>
<evidence type="ECO:0008006" key="3">
    <source>
        <dbReference type="Google" id="ProtNLM"/>
    </source>
</evidence>
<evidence type="ECO:0000313" key="1">
    <source>
        <dbReference type="EMBL" id="SIN98860.1"/>
    </source>
</evidence>